<sequence>MLFHLTSRIVGATSAFMYPAYASYKTLSQRPASEEELERWLMYWSVLGCVVAVEYLAEWLISWVPFYFTLKTLFLLYLSLPQTKGSTYVYLAHLQPFFSTHESQIDATLASFKAKVKAFVQERLRLLWEQVAIAIGQQQTQQQQAATSPAEDPNGASGPAQLLGSLWTSYGPSILASGTALLRQSATAAASRIPTGPAGGGRSASDSMTQSVLDRKRQLEAELAALNAQVPGDGDSLLRERTTFGTGRFEEIEVPSDVEGYDVDDEDGVGHSAGKRGAAAGGGWFGGWGAGSKGGYEKVNTKND</sequence>
<dbReference type="Pfam" id="PF03134">
    <property type="entry name" value="TB2_DP1_HVA22"/>
    <property type="match status" value="1"/>
</dbReference>
<feature type="compositionally biased region" description="Gly residues" evidence="7">
    <location>
        <begin position="279"/>
        <end position="294"/>
    </location>
</feature>
<evidence type="ECO:0000256" key="4">
    <source>
        <dbReference type="ARBA" id="ARBA00022989"/>
    </source>
</evidence>
<dbReference type="InterPro" id="IPR004345">
    <property type="entry name" value="TB2_DP1_HVA22"/>
</dbReference>
<evidence type="ECO:0000313" key="9">
    <source>
        <dbReference type="Proteomes" id="UP001140091"/>
    </source>
</evidence>
<dbReference type="Proteomes" id="UP001140091">
    <property type="component" value="Unassembled WGS sequence"/>
</dbReference>
<dbReference type="OrthoDB" id="434647at2759"/>
<feature type="non-terminal residue" evidence="8">
    <location>
        <position position="304"/>
    </location>
</feature>
<proteinExistence type="inferred from homology"/>
<evidence type="ECO:0000256" key="2">
    <source>
        <dbReference type="ARBA" id="ARBA00008573"/>
    </source>
</evidence>
<comment type="caution">
    <text evidence="8">The sequence shown here is derived from an EMBL/GenBank/DDBJ whole genome shotgun (WGS) entry which is preliminary data.</text>
</comment>
<feature type="region of interest" description="Disordered" evidence="7">
    <location>
        <begin position="191"/>
        <end position="213"/>
    </location>
</feature>
<evidence type="ECO:0000256" key="3">
    <source>
        <dbReference type="ARBA" id="ARBA00022692"/>
    </source>
</evidence>
<evidence type="ECO:0000256" key="6">
    <source>
        <dbReference type="RuleBase" id="RU362006"/>
    </source>
</evidence>
<keyword evidence="4" id="KW-1133">Transmembrane helix</keyword>
<dbReference type="EMBL" id="JANBPK010000970">
    <property type="protein sequence ID" value="KAJ2927658.1"/>
    <property type="molecule type" value="Genomic_DNA"/>
</dbReference>
<dbReference type="PANTHER" id="PTHR12300">
    <property type="entry name" value="HVA22-LIKE PROTEINS"/>
    <property type="match status" value="1"/>
</dbReference>
<feature type="compositionally biased region" description="Basic and acidic residues" evidence="7">
    <location>
        <begin position="295"/>
        <end position="304"/>
    </location>
</feature>
<keyword evidence="5" id="KW-0472">Membrane</keyword>
<protein>
    <recommendedName>
        <fullName evidence="6">Protein YOP1</fullName>
    </recommendedName>
</protein>
<evidence type="ECO:0000256" key="1">
    <source>
        <dbReference type="ARBA" id="ARBA00004141"/>
    </source>
</evidence>
<dbReference type="GO" id="GO:0016020">
    <property type="term" value="C:membrane"/>
    <property type="evidence" value="ECO:0007669"/>
    <property type="project" value="UniProtKB-SubCell"/>
</dbReference>
<evidence type="ECO:0000256" key="5">
    <source>
        <dbReference type="ARBA" id="ARBA00023136"/>
    </source>
</evidence>
<accession>A0A9W8J7P3</accession>
<dbReference type="PANTHER" id="PTHR12300:SF161">
    <property type="entry name" value="RECEPTOR EXPRESSION-ENHANCING PROTEIN"/>
    <property type="match status" value="1"/>
</dbReference>
<comment type="subcellular location">
    <subcellularLocation>
        <location evidence="1 6">Membrane</location>
        <topology evidence="1 6">Multi-pass membrane protein</topology>
    </subcellularLocation>
</comment>
<keyword evidence="3" id="KW-0812">Transmembrane</keyword>
<keyword evidence="9" id="KW-1185">Reference proteome</keyword>
<gene>
    <name evidence="8" type="ORF">H1R20_g9434</name>
</gene>
<name>A0A9W8J7P3_9AGAR</name>
<feature type="region of interest" description="Disordered" evidence="7">
    <location>
        <begin position="260"/>
        <end position="304"/>
    </location>
</feature>
<organism evidence="8 9">
    <name type="scientific">Candolleomyces eurysporus</name>
    <dbReference type="NCBI Taxonomy" id="2828524"/>
    <lineage>
        <taxon>Eukaryota</taxon>
        <taxon>Fungi</taxon>
        <taxon>Dikarya</taxon>
        <taxon>Basidiomycota</taxon>
        <taxon>Agaricomycotina</taxon>
        <taxon>Agaricomycetes</taxon>
        <taxon>Agaricomycetidae</taxon>
        <taxon>Agaricales</taxon>
        <taxon>Agaricineae</taxon>
        <taxon>Psathyrellaceae</taxon>
        <taxon>Candolleomyces</taxon>
    </lineage>
</organism>
<reference evidence="8" key="1">
    <citation type="submission" date="2022-06" db="EMBL/GenBank/DDBJ databases">
        <title>Genome Sequence of Candolleomyces eurysporus.</title>
        <authorList>
            <person name="Buettner E."/>
        </authorList>
    </citation>
    <scope>NUCLEOTIDE SEQUENCE</scope>
    <source>
        <strain evidence="8">VTCC 930004</strain>
    </source>
</reference>
<comment type="similarity">
    <text evidence="2 6">Belongs to the DP1 family.</text>
</comment>
<evidence type="ECO:0000256" key="7">
    <source>
        <dbReference type="SAM" id="MobiDB-lite"/>
    </source>
</evidence>
<evidence type="ECO:0000313" key="8">
    <source>
        <dbReference type="EMBL" id="KAJ2927658.1"/>
    </source>
</evidence>
<dbReference type="AlphaFoldDB" id="A0A9W8J7P3"/>